<dbReference type="InterPro" id="IPR036388">
    <property type="entry name" value="WH-like_DNA-bd_sf"/>
</dbReference>
<evidence type="ECO:0000259" key="4">
    <source>
        <dbReference type="PROSITE" id="PS50949"/>
    </source>
</evidence>
<dbReference type="PANTHER" id="PTHR43537">
    <property type="entry name" value="TRANSCRIPTIONAL REGULATOR, GNTR FAMILY"/>
    <property type="match status" value="1"/>
</dbReference>
<keyword evidence="2 5" id="KW-0238">DNA-binding</keyword>
<dbReference type="SMART" id="SM00345">
    <property type="entry name" value="HTH_GNTR"/>
    <property type="match status" value="1"/>
</dbReference>
<sequence length="242" mass="28625">MNLICEPRREGETAREYAYSMLRENIANLNLEPGCTLNDTNIAAQLGISRTPVREAINQLKGESEIIEIYPQRGMKVALIDINIIRNVRLMRMVLEKEMIRRCCDIACEEDILWMEENVALQHFYHRQKKMQQAVEVDNQLHRKFYELAGFDYVYRSTRGPMIHYDRVRVLESFYDTYLDSIRDHSSMICAVRERNPAEACRLMEQHLDRWLVNERRLRAEYPHYFKKEGMGHEGSQNYAAG</sequence>
<dbReference type="EMBL" id="JAUSTO010000004">
    <property type="protein sequence ID" value="MDQ0152130.1"/>
    <property type="molecule type" value="Genomic_DNA"/>
</dbReference>
<keyword evidence="3" id="KW-0804">Transcription</keyword>
<dbReference type="InterPro" id="IPR036390">
    <property type="entry name" value="WH_DNA-bd_sf"/>
</dbReference>
<name>A0AAE3V9L5_9FIRM</name>
<evidence type="ECO:0000256" key="2">
    <source>
        <dbReference type="ARBA" id="ARBA00023125"/>
    </source>
</evidence>
<accession>A0AAE3V9L5</accession>
<dbReference type="PANTHER" id="PTHR43537:SF5">
    <property type="entry name" value="UXU OPERON TRANSCRIPTIONAL REGULATOR"/>
    <property type="match status" value="1"/>
</dbReference>
<evidence type="ECO:0000313" key="6">
    <source>
        <dbReference type="Proteomes" id="UP001241537"/>
    </source>
</evidence>
<dbReference type="RefSeq" id="WP_307253476.1">
    <property type="nucleotide sequence ID" value="NZ_JAUSTO010000004.1"/>
</dbReference>
<dbReference type="AlphaFoldDB" id="A0AAE3V9L5"/>
<dbReference type="Pfam" id="PF00392">
    <property type="entry name" value="GntR"/>
    <property type="match status" value="1"/>
</dbReference>
<dbReference type="Gene3D" id="1.10.10.10">
    <property type="entry name" value="Winged helix-like DNA-binding domain superfamily/Winged helix DNA-binding domain"/>
    <property type="match status" value="1"/>
</dbReference>
<evidence type="ECO:0000313" key="5">
    <source>
        <dbReference type="EMBL" id="MDQ0152130.1"/>
    </source>
</evidence>
<dbReference type="InterPro" id="IPR011711">
    <property type="entry name" value="GntR_C"/>
</dbReference>
<dbReference type="PROSITE" id="PS50949">
    <property type="entry name" value="HTH_GNTR"/>
    <property type="match status" value="1"/>
</dbReference>
<dbReference type="InterPro" id="IPR000524">
    <property type="entry name" value="Tscrpt_reg_HTH_GntR"/>
</dbReference>
<dbReference type="GO" id="GO:0003677">
    <property type="term" value="F:DNA binding"/>
    <property type="evidence" value="ECO:0007669"/>
    <property type="project" value="UniProtKB-KW"/>
</dbReference>
<dbReference type="Pfam" id="PF07729">
    <property type="entry name" value="FCD"/>
    <property type="match status" value="1"/>
</dbReference>
<keyword evidence="6" id="KW-1185">Reference proteome</keyword>
<gene>
    <name evidence="5" type="ORF">J2S20_000815</name>
</gene>
<evidence type="ECO:0000256" key="3">
    <source>
        <dbReference type="ARBA" id="ARBA00023163"/>
    </source>
</evidence>
<dbReference type="InterPro" id="IPR008920">
    <property type="entry name" value="TF_FadR/GntR_C"/>
</dbReference>
<reference evidence="5" key="1">
    <citation type="submission" date="2023-07" db="EMBL/GenBank/DDBJ databases">
        <title>Genomic Encyclopedia of Type Strains, Phase IV (KMG-IV): sequencing the most valuable type-strain genomes for metagenomic binning, comparative biology and taxonomic classification.</title>
        <authorList>
            <person name="Goeker M."/>
        </authorList>
    </citation>
    <scope>NUCLEOTIDE SEQUENCE</scope>
    <source>
        <strain evidence="5">DSM 19659</strain>
    </source>
</reference>
<comment type="caution">
    <text evidence="5">The sequence shown here is derived from an EMBL/GenBank/DDBJ whole genome shotgun (WGS) entry which is preliminary data.</text>
</comment>
<dbReference type="Proteomes" id="UP001241537">
    <property type="component" value="Unassembled WGS sequence"/>
</dbReference>
<organism evidence="5 6">
    <name type="scientific">Moryella indoligenes</name>
    <dbReference type="NCBI Taxonomy" id="371674"/>
    <lineage>
        <taxon>Bacteria</taxon>
        <taxon>Bacillati</taxon>
        <taxon>Bacillota</taxon>
        <taxon>Clostridia</taxon>
        <taxon>Lachnospirales</taxon>
        <taxon>Lachnospiraceae</taxon>
        <taxon>Moryella</taxon>
    </lineage>
</organism>
<evidence type="ECO:0000256" key="1">
    <source>
        <dbReference type="ARBA" id="ARBA00023015"/>
    </source>
</evidence>
<dbReference type="SUPFAM" id="SSF46785">
    <property type="entry name" value="Winged helix' DNA-binding domain"/>
    <property type="match status" value="1"/>
</dbReference>
<proteinExistence type="predicted"/>
<dbReference type="SMART" id="SM00895">
    <property type="entry name" value="FCD"/>
    <property type="match status" value="1"/>
</dbReference>
<dbReference type="Gene3D" id="1.20.120.530">
    <property type="entry name" value="GntR ligand-binding domain-like"/>
    <property type="match status" value="1"/>
</dbReference>
<feature type="domain" description="HTH gntR-type" evidence="4">
    <location>
        <begin position="12"/>
        <end position="80"/>
    </location>
</feature>
<dbReference type="SUPFAM" id="SSF48008">
    <property type="entry name" value="GntR ligand-binding domain-like"/>
    <property type="match status" value="1"/>
</dbReference>
<keyword evidence="1" id="KW-0805">Transcription regulation</keyword>
<protein>
    <submittedName>
        <fullName evidence="5">DNA-binding GntR family transcriptional regulator</fullName>
    </submittedName>
</protein>
<dbReference type="GO" id="GO:0003700">
    <property type="term" value="F:DNA-binding transcription factor activity"/>
    <property type="evidence" value="ECO:0007669"/>
    <property type="project" value="InterPro"/>
</dbReference>